<feature type="signal peptide" evidence="1">
    <location>
        <begin position="1"/>
        <end position="23"/>
    </location>
</feature>
<dbReference type="EMBL" id="CP003221">
    <property type="protein sequence ID" value="EGJ51524.1"/>
    <property type="molecule type" value="Genomic_DNA"/>
</dbReference>
<keyword evidence="2" id="KW-0449">Lipoprotein</keyword>
<evidence type="ECO:0000256" key="1">
    <source>
        <dbReference type="SAM" id="SignalP"/>
    </source>
</evidence>
<evidence type="ECO:0000313" key="3">
    <source>
        <dbReference type="Proteomes" id="UP000007844"/>
    </source>
</evidence>
<gene>
    <name evidence="2" type="ORF">Desaf_3233</name>
</gene>
<organism evidence="2 3">
    <name type="scientific">Desulfocurvibacter africanus subsp. africanus str. Walvis Bay</name>
    <dbReference type="NCBI Taxonomy" id="690850"/>
    <lineage>
        <taxon>Bacteria</taxon>
        <taxon>Pseudomonadati</taxon>
        <taxon>Thermodesulfobacteriota</taxon>
        <taxon>Desulfovibrionia</taxon>
        <taxon>Desulfovibrionales</taxon>
        <taxon>Desulfovibrionaceae</taxon>
        <taxon>Desulfocurvibacter</taxon>
    </lineage>
</organism>
<reference evidence="2 3" key="1">
    <citation type="journal article" date="2011" name="J. Bacteriol.">
        <title>Genome sequence of the mercury-methylating and pleomorphic Desulfovibrio africanus Strain Walvis Bay.</title>
        <authorList>
            <person name="Brown S.D."/>
            <person name="Wall J.D."/>
            <person name="Kucken A.M."/>
            <person name="Gilmour C.C."/>
            <person name="Podar M."/>
            <person name="Brandt C.C."/>
            <person name="Teshima H."/>
            <person name="Detter J.C."/>
            <person name="Han C.S."/>
            <person name="Land M.L."/>
            <person name="Lucas S."/>
            <person name="Han J."/>
            <person name="Pennacchio L."/>
            <person name="Nolan M."/>
            <person name="Pitluck S."/>
            <person name="Woyke T."/>
            <person name="Goodwin L."/>
            <person name="Palumbo A.V."/>
            <person name="Elias D.A."/>
        </authorList>
    </citation>
    <scope>NUCLEOTIDE SEQUENCE [LARGE SCALE GENOMIC DNA]</scope>
    <source>
        <strain evidence="2 3">Walvis Bay</strain>
    </source>
</reference>
<proteinExistence type="predicted"/>
<dbReference type="eggNOG" id="ENOG503310E">
    <property type="taxonomic scope" value="Bacteria"/>
</dbReference>
<sequence precursor="true">MTHSVRLRIVLLLLGASLTAACAAGAPALERPEGSTLAVAGFTNPQNTWELLAGCLPEQCVLVEERVLHKLDLAFEEALRDEDVNYISQSRVSGCREVVSREPQAQQRMAALRYWLQVGKCIPADYLLVPQLVFYHERRGGDWGAEEPASVIMDFFLLDVGNGTILRRYRFEETQQPLSENLLDVDKFVNRGGKWISAEELTQEGIEQAIKELGL</sequence>
<dbReference type="AlphaFoldDB" id="F3Z3Q9"/>
<dbReference type="RefSeq" id="WP_014261153.1">
    <property type="nucleotide sequence ID" value="NC_016629.1"/>
</dbReference>
<feature type="chain" id="PRO_5003303352" evidence="1">
    <location>
        <begin position="24"/>
        <end position="215"/>
    </location>
</feature>
<name>F3Z3Q9_DESAF</name>
<dbReference type="PROSITE" id="PS51257">
    <property type="entry name" value="PROKAR_LIPOPROTEIN"/>
    <property type="match status" value="1"/>
</dbReference>
<keyword evidence="1" id="KW-0732">Signal</keyword>
<dbReference type="STRING" id="690850.Desaf_3233"/>
<dbReference type="HOGENOM" id="CLU_092437_0_0_7"/>
<dbReference type="KEGG" id="daf:Desaf_3233"/>
<evidence type="ECO:0000313" key="2">
    <source>
        <dbReference type="EMBL" id="EGJ51524.1"/>
    </source>
</evidence>
<protein>
    <submittedName>
        <fullName evidence="2">Putative lipoprotein</fullName>
    </submittedName>
</protein>
<keyword evidence="3" id="KW-1185">Reference proteome</keyword>
<dbReference type="Proteomes" id="UP000007844">
    <property type="component" value="Chromosome"/>
</dbReference>
<accession>F3Z3Q9</accession>